<comment type="similarity">
    <text evidence="2">Belongs to the BexD/CtrA/VexA family.</text>
</comment>
<dbReference type="PROSITE" id="PS51257">
    <property type="entry name" value="PROKAR_LIPOPROTEIN"/>
    <property type="match status" value="1"/>
</dbReference>
<accession>A0ABW5X9I1</accession>
<comment type="caution">
    <text evidence="18">The sequence shown here is derived from an EMBL/GenBank/DDBJ whole genome shotgun (WGS) entry which is preliminary data.</text>
</comment>
<evidence type="ECO:0000256" key="9">
    <source>
        <dbReference type="ARBA" id="ARBA00023065"/>
    </source>
</evidence>
<feature type="domain" description="SLBB" evidence="17">
    <location>
        <begin position="141"/>
        <end position="220"/>
    </location>
</feature>
<keyword evidence="14" id="KW-0449">Lipoprotein</keyword>
<keyword evidence="13" id="KW-0998">Cell outer membrane</keyword>
<evidence type="ECO:0000256" key="1">
    <source>
        <dbReference type="ARBA" id="ARBA00004571"/>
    </source>
</evidence>
<keyword evidence="3" id="KW-0813">Transport</keyword>
<dbReference type="PANTHER" id="PTHR33619:SF3">
    <property type="entry name" value="POLYSACCHARIDE EXPORT PROTEIN GFCE-RELATED"/>
    <property type="match status" value="1"/>
</dbReference>
<evidence type="ECO:0000256" key="4">
    <source>
        <dbReference type="ARBA" id="ARBA00022452"/>
    </source>
</evidence>
<keyword evidence="12" id="KW-0564">Palmitate</keyword>
<evidence type="ECO:0000259" key="16">
    <source>
        <dbReference type="Pfam" id="PF02563"/>
    </source>
</evidence>
<keyword evidence="11 15" id="KW-0472">Membrane</keyword>
<feature type="domain" description="Polysaccharide export protein N-terminal" evidence="16">
    <location>
        <begin position="47"/>
        <end position="136"/>
    </location>
</feature>
<dbReference type="Pfam" id="PF02563">
    <property type="entry name" value="Poly_export"/>
    <property type="match status" value="1"/>
</dbReference>
<evidence type="ECO:0000256" key="6">
    <source>
        <dbReference type="ARBA" id="ARBA00022692"/>
    </source>
</evidence>
<organism evidence="18 19">
    <name type="scientific">Christiangramia antarctica</name>
    <dbReference type="NCBI Taxonomy" id="2058158"/>
    <lineage>
        <taxon>Bacteria</taxon>
        <taxon>Pseudomonadati</taxon>
        <taxon>Bacteroidota</taxon>
        <taxon>Flavobacteriia</taxon>
        <taxon>Flavobacteriales</taxon>
        <taxon>Flavobacteriaceae</taxon>
        <taxon>Christiangramia</taxon>
    </lineage>
</organism>
<gene>
    <name evidence="18" type="ORF">ACFSYS_12090</name>
</gene>
<reference evidence="19" key="1">
    <citation type="journal article" date="2019" name="Int. J. Syst. Evol. Microbiol.">
        <title>The Global Catalogue of Microorganisms (GCM) 10K type strain sequencing project: providing services to taxonomists for standard genome sequencing and annotation.</title>
        <authorList>
            <consortium name="The Broad Institute Genomics Platform"/>
            <consortium name="The Broad Institute Genome Sequencing Center for Infectious Disease"/>
            <person name="Wu L."/>
            <person name="Ma J."/>
        </authorList>
    </citation>
    <scope>NUCLEOTIDE SEQUENCE [LARGE SCALE GENOMIC DNA]</scope>
    <source>
        <strain evidence="19">KCTC 52925</strain>
    </source>
</reference>
<evidence type="ECO:0000256" key="13">
    <source>
        <dbReference type="ARBA" id="ARBA00023237"/>
    </source>
</evidence>
<dbReference type="Gene3D" id="3.30.1950.10">
    <property type="entry name" value="wza like domain"/>
    <property type="match status" value="1"/>
</dbReference>
<evidence type="ECO:0000256" key="12">
    <source>
        <dbReference type="ARBA" id="ARBA00023139"/>
    </source>
</evidence>
<keyword evidence="8" id="KW-0625">Polysaccharide transport</keyword>
<evidence type="ECO:0000313" key="18">
    <source>
        <dbReference type="EMBL" id="MFD2834028.1"/>
    </source>
</evidence>
<keyword evidence="9" id="KW-0406">Ion transport</keyword>
<evidence type="ECO:0000256" key="3">
    <source>
        <dbReference type="ARBA" id="ARBA00022448"/>
    </source>
</evidence>
<evidence type="ECO:0000256" key="11">
    <source>
        <dbReference type="ARBA" id="ARBA00023136"/>
    </source>
</evidence>
<evidence type="ECO:0000256" key="7">
    <source>
        <dbReference type="ARBA" id="ARBA00022729"/>
    </source>
</evidence>
<keyword evidence="4" id="KW-1134">Transmembrane beta strand</keyword>
<evidence type="ECO:0000256" key="14">
    <source>
        <dbReference type="ARBA" id="ARBA00023288"/>
    </source>
</evidence>
<proteinExistence type="inferred from homology"/>
<dbReference type="InterPro" id="IPR049712">
    <property type="entry name" value="Poly_export"/>
</dbReference>
<dbReference type="InterPro" id="IPR003715">
    <property type="entry name" value="Poly_export_N"/>
</dbReference>
<evidence type="ECO:0000256" key="8">
    <source>
        <dbReference type="ARBA" id="ARBA00023047"/>
    </source>
</evidence>
<dbReference type="InterPro" id="IPR054765">
    <property type="entry name" value="SLBB_dom"/>
</dbReference>
<keyword evidence="6 15" id="KW-0812">Transmembrane</keyword>
<sequence length="253" mass="28782">MNKFYKAIYILVAVLSFTSCTNLKKATYFNNIPETRFQSNLENLEPVLSENDLLSISVSSLNPEATQVFNPMNSSEISKYNENKSPEYLIDEDGFIRFPFLGKIKAAGKTKQDLREEITNELVKRKLLVEPIVFIRYLNFRVSVLGEVSKPSVLFIPSEKVSILEALSLAGDLTIYSQRNNLLLIREENDAKKLTRIDLTSDDIFTSPNYYLKPNDVIYVQPNKAKVESTSRLITWLPVIISVLSFGIIAITR</sequence>
<evidence type="ECO:0000256" key="10">
    <source>
        <dbReference type="ARBA" id="ARBA00023114"/>
    </source>
</evidence>
<dbReference type="PANTHER" id="PTHR33619">
    <property type="entry name" value="POLYSACCHARIDE EXPORT PROTEIN GFCE-RELATED"/>
    <property type="match status" value="1"/>
</dbReference>
<keyword evidence="15" id="KW-1133">Transmembrane helix</keyword>
<comment type="subcellular location">
    <subcellularLocation>
        <location evidence="1">Cell outer membrane</location>
        <topology evidence="1">Multi-pass membrane protein</topology>
    </subcellularLocation>
</comment>
<keyword evidence="5" id="KW-0762">Sugar transport</keyword>
<dbReference type="Pfam" id="PF22461">
    <property type="entry name" value="SLBB_2"/>
    <property type="match status" value="1"/>
</dbReference>
<evidence type="ECO:0000256" key="2">
    <source>
        <dbReference type="ARBA" id="ARBA00009450"/>
    </source>
</evidence>
<evidence type="ECO:0000256" key="15">
    <source>
        <dbReference type="SAM" id="Phobius"/>
    </source>
</evidence>
<dbReference type="Gene3D" id="3.10.560.10">
    <property type="entry name" value="Outer membrane lipoprotein wza domain like"/>
    <property type="match status" value="1"/>
</dbReference>
<keyword evidence="10" id="KW-0626">Porin</keyword>
<keyword evidence="19" id="KW-1185">Reference proteome</keyword>
<evidence type="ECO:0000259" key="17">
    <source>
        <dbReference type="Pfam" id="PF22461"/>
    </source>
</evidence>
<dbReference type="RefSeq" id="WP_251740806.1">
    <property type="nucleotide sequence ID" value="NZ_JBHUOJ010000027.1"/>
</dbReference>
<feature type="transmembrane region" description="Helical" evidence="15">
    <location>
        <begin position="233"/>
        <end position="252"/>
    </location>
</feature>
<name>A0ABW5X9I1_9FLAO</name>
<evidence type="ECO:0000256" key="5">
    <source>
        <dbReference type="ARBA" id="ARBA00022597"/>
    </source>
</evidence>
<dbReference type="Proteomes" id="UP001597438">
    <property type="component" value="Unassembled WGS sequence"/>
</dbReference>
<protein>
    <submittedName>
        <fullName evidence="18">Polysaccharide biosynthesis/export family protein</fullName>
    </submittedName>
</protein>
<evidence type="ECO:0000313" key="19">
    <source>
        <dbReference type="Proteomes" id="UP001597438"/>
    </source>
</evidence>
<keyword evidence="7" id="KW-0732">Signal</keyword>
<dbReference type="EMBL" id="JBHUOJ010000027">
    <property type="protein sequence ID" value="MFD2834028.1"/>
    <property type="molecule type" value="Genomic_DNA"/>
</dbReference>